<dbReference type="InterPro" id="IPR000160">
    <property type="entry name" value="GGDEF_dom"/>
</dbReference>
<evidence type="ECO:0000256" key="1">
    <source>
        <dbReference type="ARBA" id="ARBA00012528"/>
    </source>
</evidence>
<accession>A0ABZ2XH63</accession>
<dbReference type="Gene3D" id="3.30.70.270">
    <property type="match status" value="1"/>
</dbReference>
<evidence type="ECO:0000313" key="7">
    <source>
        <dbReference type="Proteomes" id="UP001479520"/>
    </source>
</evidence>
<dbReference type="PANTHER" id="PTHR45138">
    <property type="entry name" value="REGULATORY COMPONENTS OF SENSORY TRANSDUCTION SYSTEM"/>
    <property type="match status" value="1"/>
</dbReference>
<evidence type="ECO:0000259" key="5">
    <source>
        <dbReference type="PROSITE" id="PS50887"/>
    </source>
</evidence>
<dbReference type="InterPro" id="IPR050469">
    <property type="entry name" value="Diguanylate_Cyclase"/>
</dbReference>
<keyword evidence="6" id="KW-0808">Transferase</keyword>
<dbReference type="PROSITE" id="PS50887">
    <property type="entry name" value="GGDEF"/>
    <property type="match status" value="1"/>
</dbReference>
<keyword evidence="6" id="KW-0548">Nucleotidyltransferase</keyword>
<dbReference type="EMBL" id="CP151406">
    <property type="protein sequence ID" value="WZJ21159.1"/>
    <property type="molecule type" value="Genomic_DNA"/>
</dbReference>
<dbReference type="InterPro" id="IPR043128">
    <property type="entry name" value="Rev_trsase/Diguanyl_cyclase"/>
</dbReference>
<sequence length="589" mass="66789">MSNAATPFEIARDTLKQLAQRRIAPTPDNYQTLYHEIAGTKPISKDFPEKHLRTLAGALPKSSPDQMRLARQLDEAVKAQDWEAYQKHLTSFINGLIDSQKLAWGELIGELLRQWESKHAGVTAARKRESLEHVLSGSANNPDNLFSRLQSLMRSWGQGREGEKPTDIAQEESGPGSETVSSAAASNNDPLLLSELRELFAFTLETAIATQLIENPQLAHDAKLLAESIRRARKADELKDFLGSLKRFAFKLELLAEDQQELRKSLLGLLRLLVENMTELVIDDHWLSGQIEVVRDIIEKPLSQRAIDDAERRLKEVLFKQSQLKASLFETREAIKQMLTGFVDHLADFADATSDYHDKIERYADKISAADNITELENVIDEVMRETRNIQINAQRSRDELRLTQEKVKTSEERIRELEMELEKTSDLVRHDQLTGVLNRHGLEEMFNKEVARAQRHDTVLCVALLDIDNFKKLNDALGHDAGDQALIHLAAVCRETLRPQDTIARFGGEEFIILLPETQIGDASHVLARLQRELTKRFFLHDNEKILITFSAGVTQMIDQDNQASVIKRADEAMYEAKQTGKNRVVSK</sequence>
<dbReference type="Pfam" id="PF00990">
    <property type="entry name" value="GGDEF"/>
    <property type="match status" value="1"/>
</dbReference>
<name>A0ABZ2XH63_9RHOO</name>
<evidence type="ECO:0000256" key="3">
    <source>
        <dbReference type="SAM" id="Coils"/>
    </source>
</evidence>
<gene>
    <name evidence="6" type="ORF">AADV58_14575</name>
</gene>
<keyword evidence="7" id="KW-1185">Reference proteome</keyword>
<dbReference type="RefSeq" id="WP_341743519.1">
    <property type="nucleotide sequence ID" value="NZ_CP151406.1"/>
</dbReference>
<organism evidence="6 7">
    <name type="scientific">Azonexus hydrophilus</name>
    <dbReference type="NCBI Taxonomy" id="418702"/>
    <lineage>
        <taxon>Bacteria</taxon>
        <taxon>Pseudomonadati</taxon>
        <taxon>Pseudomonadota</taxon>
        <taxon>Betaproteobacteria</taxon>
        <taxon>Rhodocyclales</taxon>
        <taxon>Azonexaceae</taxon>
        <taxon>Azonexus</taxon>
    </lineage>
</organism>
<feature type="domain" description="GGDEF" evidence="5">
    <location>
        <begin position="459"/>
        <end position="589"/>
    </location>
</feature>
<evidence type="ECO:0000256" key="4">
    <source>
        <dbReference type="SAM" id="MobiDB-lite"/>
    </source>
</evidence>
<proteinExistence type="predicted"/>
<dbReference type="NCBIfam" id="TIGR00254">
    <property type="entry name" value="GGDEF"/>
    <property type="match status" value="1"/>
</dbReference>
<reference evidence="6 7" key="1">
    <citation type="submission" date="2024-04" db="EMBL/GenBank/DDBJ databases">
        <title>Dissimilatory iodate-reducing microorganisms contribute to the enrichment of iodine in groundwater.</title>
        <authorList>
            <person name="Jiang Z."/>
        </authorList>
    </citation>
    <scope>NUCLEOTIDE SEQUENCE [LARGE SCALE GENOMIC DNA]</scope>
    <source>
        <strain evidence="6 7">NCP973</strain>
    </source>
</reference>
<dbReference type="CDD" id="cd01949">
    <property type="entry name" value="GGDEF"/>
    <property type="match status" value="1"/>
</dbReference>
<dbReference type="SMART" id="SM00267">
    <property type="entry name" value="GGDEF"/>
    <property type="match status" value="1"/>
</dbReference>
<dbReference type="EC" id="2.7.7.65" evidence="1"/>
<feature type="coiled-coil region" evidence="3">
    <location>
        <begin position="366"/>
        <end position="428"/>
    </location>
</feature>
<evidence type="ECO:0000313" key="6">
    <source>
        <dbReference type="EMBL" id="WZJ21159.1"/>
    </source>
</evidence>
<dbReference type="SUPFAM" id="SSF55073">
    <property type="entry name" value="Nucleotide cyclase"/>
    <property type="match status" value="1"/>
</dbReference>
<evidence type="ECO:0000256" key="2">
    <source>
        <dbReference type="ARBA" id="ARBA00034247"/>
    </source>
</evidence>
<dbReference type="GO" id="GO:0052621">
    <property type="term" value="F:diguanylate cyclase activity"/>
    <property type="evidence" value="ECO:0007669"/>
    <property type="project" value="UniProtKB-EC"/>
</dbReference>
<protein>
    <recommendedName>
        <fullName evidence="1">diguanylate cyclase</fullName>
        <ecNumber evidence="1">2.7.7.65</ecNumber>
    </recommendedName>
</protein>
<feature type="region of interest" description="Disordered" evidence="4">
    <location>
        <begin position="156"/>
        <end position="184"/>
    </location>
</feature>
<comment type="catalytic activity">
    <reaction evidence="2">
        <text>2 GTP = 3',3'-c-di-GMP + 2 diphosphate</text>
        <dbReference type="Rhea" id="RHEA:24898"/>
        <dbReference type="ChEBI" id="CHEBI:33019"/>
        <dbReference type="ChEBI" id="CHEBI:37565"/>
        <dbReference type="ChEBI" id="CHEBI:58805"/>
        <dbReference type="EC" id="2.7.7.65"/>
    </reaction>
</comment>
<keyword evidence="3" id="KW-0175">Coiled coil</keyword>
<dbReference type="Proteomes" id="UP001479520">
    <property type="component" value="Chromosome"/>
</dbReference>
<dbReference type="InterPro" id="IPR029787">
    <property type="entry name" value="Nucleotide_cyclase"/>
</dbReference>
<dbReference type="PANTHER" id="PTHR45138:SF9">
    <property type="entry name" value="DIGUANYLATE CYCLASE DGCM-RELATED"/>
    <property type="match status" value="1"/>
</dbReference>